<reference evidence="2 3" key="1">
    <citation type="submission" date="2015-07" db="EMBL/GenBank/DDBJ databases">
        <authorList>
            <person name="Noorani M."/>
        </authorList>
    </citation>
    <scope>NUCLEOTIDE SEQUENCE [LARGE SCALE GENOMIC DNA]</scope>
    <source>
        <strain evidence="2 3">KCTC 42284</strain>
    </source>
</reference>
<gene>
    <name evidence="2" type="ORF">WM2015_527</name>
</gene>
<name>A0A0K0XT67_9GAMM</name>
<feature type="region of interest" description="Disordered" evidence="1">
    <location>
        <begin position="85"/>
        <end position="105"/>
    </location>
</feature>
<evidence type="ECO:0000313" key="3">
    <source>
        <dbReference type="Proteomes" id="UP000066624"/>
    </source>
</evidence>
<dbReference type="EMBL" id="CP012154">
    <property type="protein sequence ID" value="AKS40909.1"/>
    <property type="molecule type" value="Genomic_DNA"/>
</dbReference>
<dbReference type="Proteomes" id="UP000066624">
    <property type="component" value="Chromosome"/>
</dbReference>
<sequence length="105" mass="11542">MIRPRPRWKHPLIIVLLVALAAGLGAWLAMGRPAPEGLVERSGLSELQLPDWARDSEPDRLYCAESPDTGICACITASGERPEIGEDECRRRARASDTEPPPNEL</sequence>
<dbReference type="AlphaFoldDB" id="A0A0K0XT67"/>
<proteinExistence type="predicted"/>
<dbReference type="STRING" id="1579979.WM2015_527"/>
<dbReference type="KEGG" id="wma:WM2015_527"/>
<protein>
    <submittedName>
        <fullName evidence="2">Uncharacterized protein</fullName>
    </submittedName>
</protein>
<dbReference type="RefSeq" id="WP_049724584.1">
    <property type="nucleotide sequence ID" value="NZ_CP012154.1"/>
</dbReference>
<keyword evidence="3" id="KW-1185">Reference proteome</keyword>
<evidence type="ECO:0000256" key="1">
    <source>
        <dbReference type="SAM" id="MobiDB-lite"/>
    </source>
</evidence>
<accession>A0A0K0XT67</accession>
<feature type="compositionally biased region" description="Basic and acidic residues" evidence="1">
    <location>
        <begin position="85"/>
        <end position="97"/>
    </location>
</feature>
<organism evidence="2 3">
    <name type="scientific">Wenzhouxiangella marina</name>
    <dbReference type="NCBI Taxonomy" id="1579979"/>
    <lineage>
        <taxon>Bacteria</taxon>
        <taxon>Pseudomonadati</taxon>
        <taxon>Pseudomonadota</taxon>
        <taxon>Gammaproteobacteria</taxon>
        <taxon>Chromatiales</taxon>
        <taxon>Wenzhouxiangellaceae</taxon>
        <taxon>Wenzhouxiangella</taxon>
    </lineage>
</organism>
<evidence type="ECO:0000313" key="2">
    <source>
        <dbReference type="EMBL" id="AKS40909.1"/>
    </source>
</evidence>